<reference evidence="3 4" key="1">
    <citation type="submission" date="2019-08" db="EMBL/GenBank/DDBJ databases">
        <title>Deep-cultivation of Planctomycetes and their phenomic and genomic characterization uncovers novel biology.</title>
        <authorList>
            <person name="Wiegand S."/>
            <person name="Jogler M."/>
            <person name="Boedeker C."/>
            <person name="Pinto D."/>
            <person name="Vollmers J."/>
            <person name="Rivas-Marin E."/>
            <person name="Kohn T."/>
            <person name="Peeters S.H."/>
            <person name="Heuer A."/>
            <person name="Rast P."/>
            <person name="Oberbeckmann S."/>
            <person name="Bunk B."/>
            <person name="Jeske O."/>
            <person name="Meyerdierks A."/>
            <person name="Storesund J.E."/>
            <person name="Kallscheuer N."/>
            <person name="Luecker S."/>
            <person name="Lage O.M."/>
            <person name="Pohl T."/>
            <person name="Merkel B.J."/>
            <person name="Hornburger P."/>
            <person name="Mueller R.-W."/>
            <person name="Bruemmer F."/>
            <person name="Labrenz M."/>
            <person name="Spormann A.M."/>
            <person name="Op den Camp H."/>
            <person name="Overmann J."/>
            <person name="Amann R."/>
            <person name="Jetten M.S.M."/>
            <person name="Mascher T."/>
            <person name="Medema M.H."/>
            <person name="Devos D.P."/>
            <person name="Kaster A.-K."/>
            <person name="Ovreas L."/>
            <person name="Rohde M."/>
            <person name="Galperin M.Y."/>
            <person name="Jogler C."/>
        </authorList>
    </citation>
    <scope>NUCLEOTIDE SEQUENCE [LARGE SCALE GENOMIC DNA]</scope>
    <source>
        <strain evidence="3 4">FC18</strain>
    </source>
</reference>
<keyword evidence="1" id="KW-0802">TPR repeat</keyword>
<evidence type="ECO:0000256" key="1">
    <source>
        <dbReference type="PROSITE-ProRule" id="PRU00339"/>
    </source>
</evidence>
<dbReference type="Pfam" id="PF13411">
    <property type="entry name" value="MerR_1"/>
    <property type="match status" value="1"/>
</dbReference>
<dbReference type="STRING" id="980251.GCA_001642875_02252"/>
<dbReference type="AlphaFoldDB" id="A0A5B9P6T1"/>
<dbReference type="PROSITE" id="PS50937">
    <property type="entry name" value="HTH_MERR_2"/>
    <property type="match status" value="1"/>
</dbReference>
<dbReference type="PANTHER" id="PTHR45081">
    <property type="entry name" value="EF HAND FAMILY PROTEIN, PUTATIVE, EXPRESSED-RELATED"/>
    <property type="match status" value="1"/>
</dbReference>
<name>A0A5B9P6T1_9BACT</name>
<dbReference type="SUPFAM" id="SSF46955">
    <property type="entry name" value="Putative DNA-binding domain"/>
    <property type="match status" value="1"/>
</dbReference>
<organism evidence="3 4">
    <name type="scientific">Mariniblastus fucicola</name>
    <dbReference type="NCBI Taxonomy" id="980251"/>
    <lineage>
        <taxon>Bacteria</taxon>
        <taxon>Pseudomonadati</taxon>
        <taxon>Planctomycetota</taxon>
        <taxon>Planctomycetia</taxon>
        <taxon>Pirellulales</taxon>
        <taxon>Pirellulaceae</taxon>
        <taxon>Mariniblastus</taxon>
    </lineage>
</organism>
<evidence type="ECO:0000259" key="2">
    <source>
        <dbReference type="PROSITE" id="PS50937"/>
    </source>
</evidence>
<feature type="repeat" description="TPR" evidence="1">
    <location>
        <begin position="310"/>
        <end position="343"/>
    </location>
</feature>
<accession>A0A5B9P6T1</accession>
<dbReference type="KEGG" id="mff:MFFC18_05630"/>
<dbReference type="EMBL" id="CP042912">
    <property type="protein sequence ID" value="QEG20712.1"/>
    <property type="molecule type" value="Genomic_DNA"/>
</dbReference>
<dbReference type="SUPFAM" id="SSF48452">
    <property type="entry name" value="TPR-like"/>
    <property type="match status" value="1"/>
</dbReference>
<evidence type="ECO:0000313" key="4">
    <source>
        <dbReference type="Proteomes" id="UP000322214"/>
    </source>
</evidence>
<dbReference type="InterPro" id="IPR000551">
    <property type="entry name" value="MerR-type_HTH_dom"/>
</dbReference>
<gene>
    <name evidence="3" type="ORF">MFFC18_05630</name>
</gene>
<sequence>MLYGKHVAIDGRLGSMSRRDFGSLVDSKGGTLVELSSSQLDLIVDGAETEPKGKFLASVNVDRIPETELWESLGFIESEAEIGRLYTPAMLAELLNVPLSTVRRWHRRGLIKPLRQVKKLPYFDFEEVASARRIARLIAAGNTPADIEAKLSRIAKAENLNQRSLSQLSVIVEGKDVLLRQGDGLIEPGGQQVLPFDSFGDSEEQTASLIPIELGHRASFSSENDAFAFKLGDEEDLSVLAPDELIELAIELEDEGELFGAIDCYRSILMSTGPSADISFRIAELLYQAGDLSAARERYYGAVELEPSYVEARASLGCVLMELGETEMAISCFEGTLDQHPDYPDVHFHLAKLLTESGRADEAKNHWEAFLQLAPKSPWAEEARSQLGEESSRG</sequence>
<dbReference type="CDD" id="cd00592">
    <property type="entry name" value="HTH_MerR-like"/>
    <property type="match status" value="1"/>
</dbReference>
<feature type="repeat" description="TPR" evidence="1">
    <location>
        <begin position="276"/>
        <end position="309"/>
    </location>
</feature>
<feature type="domain" description="HTH merR-type" evidence="2">
    <location>
        <begin position="85"/>
        <end position="153"/>
    </location>
</feature>
<dbReference type="InterPro" id="IPR019734">
    <property type="entry name" value="TPR_rpt"/>
</dbReference>
<dbReference type="SMART" id="SM00028">
    <property type="entry name" value="TPR"/>
    <property type="match status" value="3"/>
</dbReference>
<dbReference type="Gene3D" id="1.10.1660.10">
    <property type="match status" value="1"/>
</dbReference>
<dbReference type="GO" id="GO:0005886">
    <property type="term" value="C:plasma membrane"/>
    <property type="evidence" value="ECO:0007669"/>
    <property type="project" value="TreeGrafter"/>
</dbReference>
<dbReference type="Proteomes" id="UP000322214">
    <property type="component" value="Chromosome"/>
</dbReference>
<dbReference type="Gene3D" id="1.25.40.10">
    <property type="entry name" value="Tetratricopeptide repeat domain"/>
    <property type="match status" value="1"/>
</dbReference>
<dbReference type="GO" id="GO:0006355">
    <property type="term" value="P:regulation of DNA-templated transcription"/>
    <property type="evidence" value="ECO:0007669"/>
    <property type="project" value="InterPro"/>
</dbReference>
<feature type="repeat" description="TPR" evidence="1">
    <location>
        <begin position="344"/>
        <end position="377"/>
    </location>
</feature>
<dbReference type="Pfam" id="PF14559">
    <property type="entry name" value="TPR_19"/>
    <property type="match status" value="1"/>
</dbReference>
<proteinExistence type="predicted"/>
<dbReference type="InterPro" id="IPR011990">
    <property type="entry name" value="TPR-like_helical_dom_sf"/>
</dbReference>
<dbReference type="GO" id="GO:0003677">
    <property type="term" value="F:DNA binding"/>
    <property type="evidence" value="ECO:0007669"/>
    <property type="project" value="InterPro"/>
</dbReference>
<dbReference type="PANTHER" id="PTHR45081:SF1">
    <property type="entry name" value="EF HAND FAMILY PROTEIN, PUTATIVE, EXPRESSED-RELATED"/>
    <property type="match status" value="1"/>
</dbReference>
<dbReference type="PROSITE" id="PS50005">
    <property type="entry name" value="TPR"/>
    <property type="match status" value="3"/>
</dbReference>
<dbReference type="InterPro" id="IPR009061">
    <property type="entry name" value="DNA-bd_dom_put_sf"/>
</dbReference>
<protein>
    <submittedName>
        <fullName evidence="3">Tetratricopeptide repeat protein</fullName>
    </submittedName>
</protein>
<keyword evidence="4" id="KW-1185">Reference proteome</keyword>
<evidence type="ECO:0000313" key="3">
    <source>
        <dbReference type="EMBL" id="QEG20712.1"/>
    </source>
</evidence>